<evidence type="ECO:0000313" key="1">
    <source>
        <dbReference type="EMBL" id="KAF5843330.1"/>
    </source>
</evidence>
<dbReference type="SUPFAM" id="SSF53822">
    <property type="entry name" value="Periplasmic binding protein-like I"/>
    <property type="match status" value="1"/>
</dbReference>
<dbReference type="Gene3D" id="3.40.50.2300">
    <property type="match status" value="2"/>
</dbReference>
<evidence type="ECO:0000313" key="2">
    <source>
        <dbReference type="Proteomes" id="UP000815325"/>
    </source>
</evidence>
<comment type="caution">
    <text evidence="1">The sequence shown here is derived from an EMBL/GenBank/DDBJ whole genome shotgun (WGS) entry which is preliminary data.</text>
</comment>
<organism evidence="1 2">
    <name type="scientific">Dunaliella salina</name>
    <name type="common">Green alga</name>
    <name type="synonym">Protococcus salinus</name>
    <dbReference type="NCBI Taxonomy" id="3046"/>
    <lineage>
        <taxon>Eukaryota</taxon>
        <taxon>Viridiplantae</taxon>
        <taxon>Chlorophyta</taxon>
        <taxon>core chlorophytes</taxon>
        <taxon>Chlorophyceae</taxon>
        <taxon>CS clade</taxon>
        <taxon>Chlamydomonadales</taxon>
        <taxon>Dunaliellaceae</taxon>
        <taxon>Dunaliella</taxon>
    </lineage>
</organism>
<proteinExistence type="predicted"/>
<dbReference type="Proteomes" id="UP000815325">
    <property type="component" value="Unassembled WGS sequence"/>
</dbReference>
<dbReference type="InterPro" id="IPR051010">
    <property type="entry name" value="BCAA_transport"/>
</dbReference>
<dbReference type="PANTHER" id="PTHR30483">
    <property type="entry name" value="LEUCINE-SPECIFIC-BINDING PROTEIN"/>
    <property type="match status" value="1"/>
</dbReference>
<keyword evidence="2" id="KW-1185">Reference proteome</keyword>
<dbReference type="PANTHER" id="PTHR30483:SF37">
    <property type="entry name" value="ABC TRANSPORTER SUBSTRATE-BINDING PROTEIN"/>
    <property type="match status" value="1"/>
</dbReference>
<accession>A0ABQ7H902</accession>
<dbReference type="EMBL" id="MU069444">
    <property type="protein sequence ID" value="KAF5843330.1"/>
    <property type="molecule type" value="Genomic_DNA"/>
</dbReference>
<reference evidence="1" key="1">
    <citation type="submission" date="2017-08" db="EMBL/GenBank/DDBJ databases">
        <authorList>
            <person name="Polle J.E."/>
            <person name="Barry K."/>
            <person name="Cushman J."/>
            <person name="Schmutz J."/>
            <person name="Tran D."/>
            <person name="Hathwaick L.T."/>
            <person name="Yim W.C."/>
            <person name="Jenkins J."/>
            <person name="Mckie-Krisberg Z.M."/>
            <person name="Prochnik S."/>
            <person name="Lindquist E."/>
            <person name="Dockter R.B."/>
            <person name="Adam C."/>
            <person name="Molina H."/>
            <person name="Bunkerborg J."/>
            <person name="Jin E."/>
            <person name="Buchheim M."/>
            <person name="Magnuson J."/>
        </authorList>
    </citation>
    <scope>NUCLEOTIDE SEQUENCE</scope>
    <source>
        <strain evidence="1">CCAP 19/18</strain>
    </source>
</reference>
<name>A0ABQ7H902_DUNSA</name>
<protein>
    <submittedName>
        <fullName evidence="1">Uncharacterized protein</fullName>
    </submittedName>
</protein>
<dbReference type="InterPro" id="IPR028082">
    <property type="entry name" value="Peripla_BP_I"/>
</dbReference>
<sequence length="609" mass="66747">MQTTFKIKFYCISAGHALPGYLVVRHSYTGLPGSKNLTTGANSGLGKGRSSWALHDQTTLGSWSSMHACVIFVLVQLAVSAHAMHELTFRVGLVAGSCSGMEEAHLGFKLFADKTKEETYPMTFADRQGARHRILFNYTRYDDSCEQQQHQDLLNRTIKQDLVHFVLGASSQFALSDSMSANDAQRIIYHCCLPSDSLYRRDMKHVFGIQSSNTLQPIEALKAMALGGGLKRLYIFSLADELMFSTCQAAADFAVKSLALEPGFRLVRFTVYTRENATAHPALYEEIVAEAITLRADAAMGCDVEDAGVYVNELFRSSKHRLKALWLAEAPTNSQFYSEAGGAGFENILTAAQWAPGLALNDGLFGSAARYSQVFEELYGERPSDNSASASATLLSLGMAISEAFEGCEFPDPDLDADRLLFEKTAIKCENALGMPVVTNGYVWLQHVLAQQKLNTFFGKVEFNKFRRNAAKGSVTLQVQAGKFEVVLPLEVANKKLVMPMPQSEVHDASYASDEAQQPSTVGSMYKGQASRLLAQLLHVNKVARVQFPSSAGCAGMATQNWRPFVCLMSFACPGRAKCGHIIQSTFMSKFGSLRVLCGFLALVHLLRA</sequence>
<gene>
    <name evidence="1" type="ORF">DUNSADRAFT_17908</name>
</gene>